<keyword evidence="1" id="KW-0479">Metal-binding</keyword>
<dbReference type="SUPFAM" id="SSF54277">
    <property type="entry name" value="CAD &amp; PB1 domains"/>
    <property type="match status" value="1"/>
</dbReference>
<organism evidence="8 9">
    <name type="scientific">Sphaeroforma arctica JP610</name>
    <dbReference type="NCBI Taxonomy" id="667725"/>
    <lineage>
        <taxon>Eukaryota</taxon>
        <taxon>Ichthyosporea</taxon>
        <taxon>Ichthyophonida</taxon>
        <taxon>Sphaeroforma</taxon>
    </lineage>
</organism>
<gene>
    <name evidence="8" type="ORF">SARC_06008</name>
</gene>
<dbReference type="CDD" id="cd02249">
    <property type="entry name" value="ZZ"/>
    <property type="match status" value="1"/>
</dbReference>
<feature type="region of interest" description="Disordered" evidence="5">
    <location>
        <begin position="517"/>
        <end position="588"/>
    </location>
</feature>
<feature type="domain" description="PB1" evidence="7">
    <location>
        <begin position="1"/>
        <end position="75"/>
    </location>
</feature>
<dbReference type="PANTHER" id="PTHR20930:SF0">
    <property type="entry name" value="PROTEIN ILRUN"/>
    <property type="match status" value="1"/>
</dbReference>
<dbReference type="GO" id="GO:0008270">
    <property type="term" value="F:zinc ion binding"/>
    <property type="evidence" value="ECO:0007669"/>
    <property type="project" value="UniProtKB-KW"/>
</dbReference>
<proteinExistence type="predicted"/>
<dbReference type="STRING" id="667725.A0A0L0G0E6"/>
<evidence type="ECO:0000256" key="3">
    <source>
        <dbReference type="ARBA" id="ARBA00022833"/>
    </source>
</evidence>
<dbReference type="EMBL" id="KQ242008">
    <property type="protein sequence ID" value="KNC81678.1"/>
    <property type="molecule type" value="Genomic_DNA"/>
</dbReference>
<dbReference type="Gene3D" id="3.30.60.90">
    <property type="match status" value="1"/>
</dbReference>
<dbReference type="InterPro" id="IPR043145">
    <property type="entry name" value="Znf_ZZ_sf"/>
</dbReference>
<accession>A0A0L0G0E6</accession>
<dbReference type="PROSITE" id="PS51745">
    <property type="entry name" value="PB1"/>
    <property type="match status" value="1"/>
</dbReference>
<dbReference type="PANTHER" id="PTHR20930">
    <property type="entry name" value="OVARIAN CARCINOMA ANTIGEN CA125-RELATED"/>
    <property type="match status" value="1"/>
</dbReference>
<dbReference type="RefSeq" id="XP_014155580.1">
    <property type="nucleotide sequence ID" value="XM_014300105.1"/>
</dbReference>
<dbReference type="Proteomes" id="UP000054560">
    <property type="component" value="Unassembled WGS sequence"/>
</dbReference>
<dbReference type="SMART" id="SM00666">
    <property type="entry name" value="PB1"/>
    <property type="match status" value="1"/>
</dbReference>
<feature type="compositionally biased region" description="Basic and acidic residues" evidence="5">
    <location>
        <begin position="151"/>
        <end position="162"/>
    </location>
</feature>
<evidence type="ECO:0000313" key="9">
    <source>
        <dbReference type="Proteomes" id="UP000054560"/>
    </source>
</evidence>
<feature type="compositionally biased region" description="Basic residues" evidence="5">
    <location>
        <begin position="355"/>
        <end position="370"/>
    </location>
</feature>
<feature type="compositionally biased region" description="Basic and acidic residues" evidence="5">
    <location>
        <begin position="371"/>
        <end position="397"/>
    </location>
</feature>
<feature type="region of interest" description="Disordered" evidence="5">
    <location>
        <begin position="473"/>
        <end position="500"/>
    </location>
</feature>
<evidence type="ECO:0000313" key="8">
    <source>
        <dbReference type="EMBL" id="KNC81678.1"/>
    </source>
</evidence>
<dbReference type="InterPro" id="IPR053793">
    <property type="entry name" value="PB1-like"/>
</dbReference>
<protein>
    <recommendedName>
        <fullName evidence="10">ZZ-type domain-containing protein</fullName>
    </recommendedName>
</protein>
<name>A0A0L0G0E6_9EUKA</name>
<evidence type="ECO:0000259" key="7">
    <source>
        <dbReference type="PROSITE" id="PS51745"/>
    </source>
</evidence>
<evidence type="ECO:0000256" key="5">
    <source>
        <dbReference type="SAM" id="MobiDB-lite"/>
    </source>
</evidence>
<dbReference type="InterPro" id="IPR000270">
    <property type="entry name" value="PB1_dom"/>
</dbReference>
<keyword evidence="2 4" id="KW-0863">Zinc-finger</keyword>
<dbReference type="AlphaFoldDB" id="A0A0L0G0E6"/>
<keyword evidence="3" id="KW-0862">Zinc</keyword>
<dbReference type="InterPro" id="IPR000433">
    <property type="entry name" value="Znf_ZZ"/>
</dbReference>
<dbReference type="SMART" id="SM00291">
    <property type="entry name" value="ZnF_ZZ"/>
    <property type="match status" value="1"/>
</dbReference>
<dbReference type="Pfam" id="PF00564">
    <property type="entry name" value="PB1"/>
    <property type="match status" value="1"/>
</dbReference>
<dbReference type="eggNOG" id="KOG0504">
    <property type="taxonomic scope" value="Eukaryota"/>
</dbReference>
<evidence type="ECO:0000256" key="1">
    <source>
        <dbReference type="ARBA" id="ARBA00022723"/>
    </source>
</evidence>
<feature type="region of interest" description="Disordered" evidence="5">
    <location>
        <begin position="144"/>
        <end position="188"/>
    </location>
</feature>
<evidence type="ECO:0008006" key="10">
    <source>
        <dbReference type="Google" id="ProtNLM"/>
    </source>
</evidence>
<dbReference type="Pfam" id="PF00569">
    <property type="entry name" value="ZZ"/>
    <property type="match status" value="1"/>
</dbReference>
<dbReference type="PROSITE" id="PS50135">
    <property type="entry name" value="ZF_ZZ_2"/>
    <property type="match status" value="1"/>
</dbReference>
<feature type="compositionally biased region" description="Basic residues" evidence="5">
    <location>
        <begin position="399"/>
        <end position="415"/>
    </location>
</feature>
<dbReference type="SUPFAM" id="SSF57850">
    <property type="entry name" value="RING/U-box"/>
    <property type="match status" value="1"/>
</dbReference>
<dbReference type="OrthoDB" id="2122982at2759"/>
<reference evidence="8 9" key="1">
    <citation type="submission" date="2011-02" db="EMBL/GenBank/DDBJ databases">
        <title>The Genome Sequence of Sphaeroforma arctica JP610.</title>
        <authorList>
            <consortium name="The Broad Institute Genome Sequencing Platform"/>
            <person name="Russ C."/>
            <person name="Cuomo C."/>
            <person name="Young S.K."/>
            <person name="Zeng Q."/>
            <person name="Gargeya S."/>
            <person name="Alvarado L."/>
            <person name="Berlin A."/>
            <person name="Chapman S.B."/>
            <person name="Chen Z."/>
            <person name="Freedman E."/>
            <person name="Gellesch M."/>
            <person name="Goldberg J."/>
            <person name="Griggs A."/>
            <person name="Gujja S."/>
            <person name="Heilman E."/>
            <person name="Heiman D."/>
            <person name="Howarth C."/>
            <person name="Mehta T."/>
            <person name="Neiman D."/>
            <person name="Pearson M."/>
            <person name="Roberts A."/>
            <person name="Saif S."/>
            <person name="Shea T."/>
            <person name="Shenoy N."/>
            <person name="Sisk P."/>
            <person name="Stolte C."/>
            <person name="Sykes S."/>
            <person name="White J."/>
            <person name="Yandava C."/>
            <person name="Burger G."/>
            <person name="Gray M.W."/>
            <person name="Holland P.W.H."/>
            <person name="King N."/>
            <person name="Lang F.B.F."/>
            <person name="Roger A.J."/>
            <person name="Ruiz-Trillo I."/>
            <person name="Haas B."/>
            <person name="Nusbaum C."/>
            <person name="Birren B."/>
        </authorList>
    </citation>
    <scope>NUCLEOTIDE SEQUENCE [LARGE SCALE GENOMIC DNA]</scope>
    <source>
        <strain evidence="8 9">JP610</strain>
    </source>
</reference>
<dbReference type="PROSITE" id="PS01357">
    <property type="entry name" value="ZF_ZZ_1"/>
    <property type="match status" value="1"/>
</dbReference>
<dbReference type="Gene3D" id="3.10.20.90">
    <property type="entry name" value="Phosphatidylinositol 3-kinase Catalytic Subunit, Chain A, domain 1"/>
    <property type="match status" value="1"/>
</dbReference>
<evidence type="ECO:0000259" key="6">
    <source>
        <dbReference type="PROSITE" id="PS50135"/>
    </source>
</evidence>
<sequence>MTSIKVINGQSDVRRLKVDNWADAASQIRSRFDAQDFTAKYVDEDGDHVTISTEDDFQEALDESKGTLRVLLTNVASAARTDSVDAEGAPTPVEVVDFDDVDDTVLVEAIEELIVEPTIEEPEVVQPVVESDAEEMSAQQATVEAMEPDEESKNVSEKEKEANVAVSDANESTESKTESVVDEEEEQRAPKPLDFLESLFRGMEGMGHKDGDRVGDDIASVAEKWAQNAMPGIMDSLVGNLANMQVPEGSGSSESSECDCQGCECEGEKCAETSEGAENGERVHSGITCDVCDKTVVGNRYKCQDCVNFDLCEPCFQTESHDESHALLMLRLPRLRQQRSRRGPWNYGPQEGPRHPRHRHHGKGHPRYRHHGDGHPHPPHHGDGHPHPPPHHGDGHPHPPPRGHPRPPHHGKGHPHPPPPPPHFQHFGPRPPHMMPGGPPIAHMFSSGPHVFDGLPNMFGGMFGGADVHFGGPEVHFGGPQSGPCGRRGGRGPPPPPPAPGMDPIASFMNAMFSQQGRGNSGYEAMAKPSGKKCGKPEKKECHKQKTADATSVPAKSAEVASEKNESVETESVPERTTTTTASPRQEECMVVESVAEVEDDEYENSSSADCAGATTAKGNEKNLDIMHKLYDMGFTDRSLNAAYIRMYGSDISEIANRLTERK</sequence>
<feature type="compositionally biased region" description="Low complexity" evidence="5">
    <location>
        <begin position="575"/>
        <end position="584"/>
    </location>
</feature>
<dbReference type="GeneID" id="25906512"/>
<keyword evidence="9" id="KW-1185">Reference proteome</keyword>
<evidence type="ECO:0000256" key="4">
    <source>
        <dbReference type="PROSITE-ProRule" id="PRU00228"/>
    </source>
</evidence>
<feature type="compositionally biased region" description="Basic and acidic residues" evidence="5">
    <location>
        <begin position="535"/>
        <end position="547"/>
    </location>
</feature>
<feature type="compositionally biased region" description="Pro residues" evidence="5">
    <location>
        <begin position="416"/>
        <end position="439"/>
    </location>
</feature>
<evidence type="ECO:0000256" key="2">
    <source>
        <dbReference type="ARBA" id="ARBA00022771"/>
    </source>
</evidence>
<dbReference type="CDD" id="cd05992">
    <property type="entry name" value="PB1"/>
    <property type="match status" value="1"/>
</dbReference>
<feature type="region of interest" description="Disordered" evidence="5">
    <location>
        <begin position="340"/>
        <end position="441"/>
    </location>
</feature>
<feature type="domain" description="ZZ-type" evidence="6">
    <location>
        <begin position="284"/>
        <end position="335"/>
    </location>
</feature>